<sequence>MGYDLHIVRGADHYNNLAHQISSDEWLNYVSSDPELTLDPQNGSHFARWSGCSEHPEPWLDWFQGTIFSKNPDSAIINKMLSIAQQLDAQVRGDDGEIYTSPTEFHHDD</sequence>
<dbReference type="RefSeq" id="WP_006981280.1">
    <property type="nucleotide sequence ID" value="NZ_ABVL01000012.1"/>
</dbReference>
<dbReference type="eggNOG" id="ENOG5033AYF">
    <property type="taxonomic scope" value="Bacteria"/>
</dbReference>
<keyword evidence="2" id="KW-1185">Reference proteome</keyword>
<protein>
    <submittedName>
        <fullName evidence="1">Uncharacterized protein</fullName>
    </submittedName>
</protein>
<evidence type="ECO:0000313" key="1">
    <source>
        <dbReference type="EMBL" id="EDY18570.1"/>
    </source>
</evidence>
<accession>B4D4W7</accession>
<reference evidence="1 2" key="1">
    <citation type="journal article" date="2011" name="J. Bacteriol.">
        <title>Genome sequence of Chthoniobacter flavus Ellin428, an aerobic heterotrophic soil bacterium.</title>
        <authorList>
            <person name="Kant R."/>
            <person name="van Passel M.W."/>
            <person name="Palva A."/>
            <person name="Lucas S."/>
            <person name="Lapidus A."/>
            <person name="Glavina Del Rio T."/>
            <person name="Dalin E."/>
            <person name="Tice H."/>
            <person name="Bruce D."/>
            <person name="Goodwin L."/>
            <person name="Pitluck S."/>
            <person name="Larimer F.W."/>
            <person name="Land M.L."/>
            <person name="Hauser L."/>
            <person name="Sangwan P."/>
            <person name="de Vos W.M."/>
            <person name="Janssen P.H."/>
            <person name="Smidt H."/>
        </authorList>
    </citation>
    <scope>NUCLEOTIDE SEQUENCE [LARGE SCALE GENOMIC DNA]</scope>
    <source>
        <strain evidence="1 2">Ellin428</strain>
    </source>
</reference>
<gene>
    <name evidence="1" type="ORF">CfE428DRAFT_3955</name>
</gene>
<comment type="caution">
    <text evidence="1">The sequence shown here is derived from an EMBL/GenBank/DDBJ whole genome shotgun (WGS) entry which is preliminary data.</text>
</comment>
<dbReference type="AlphaFoldDB" id="B4D4W7"/>
<name>B4D4W7_9BACT</name>
<proteinExistence type="predicted"/>
<evidence type="ECO:0000313" key="2">
    <source>
        <dbReference type="Proteomes" id="UP000005824"/>
    </source>
</evidence>
<organism evidence="1 2">
    <name type="scientific">Chthoniobacter flavus Ellin428</name>
    <dbReference type="NCBI Taxonomy" id="497964"/>
    <lineage>
        <taxon>Bacteria</taxon>
        <taxon>Pseudomonadati</taxon>
        <taxon>Verrucomicrobiota</taxon>
        <taxon>Spartobacteria</taxon>
        <taxon>Chthoniobacterales</taxon>
        <taxon>Chthoniobacteraceae</taxon>
        <taxon>Chthoniobacter</taxon>
    </lineage>
</organism>
<dbReference type="Proteomes" id="UP000005824">
    <property type="component" value="Unassembled WGS sequence"/>
</dbReference>
<dbReference type="STRING" id="497964.CfE428DRAFT_3955"/>
<dbReference type="EMBL" id="ABVL01000012">
    <property type="protein sequence ID" value="EDY18570.1"/>
    <property type="molecule type" value="Genomic_DNA"/>
</dbReference>
<dbReference type="InParanoid" id="B4D4W7"/>